<proteinExistence type="predicted"/>
<evidence type="ECO:0000313" key="2">
    <source>
        <dbReference type="Proteomes" id="UP000662973"/>
    </source>
</evidence>
<gene>
    <name evidence="1" type="ORF">HSR122_1518</name>
</gene>
<dbReference type="Proteomes" id="UP000662973">
    <property type="component" value="Chromosome"/>
</dbReference>
<dbReference type="AlphaFoldDB" id="A0A897N3E4"/>
<organism evidence="1 2">
    <name type="scientific">Halapricum desulfuricans</name>
    <dbReference type="NCBI Taxonomy" id="2841257"/>
    <lineage>
        <taxon>Archaea</taxon>
        <taxon>Methanobacteriati</taxon>
        <taxon>Methanobacteriota</taxon>
        <taxon>Stenosarchaea group</taxon>
        <taxon>Halobacteria</taxon>
        <taxon>Halobacteriales</taxon>
        <taxon>Haloarculaceae</taxon>
        <taxon>Halapricum</taxon>
    </lineage>
</organism>
<dbReference type="KEGG" id="hds:HSR122_1518"/>
<dbReference type="EMBL" id="CP064788">
    <property type="protein sequence ID" value="QSG08910.1"/>
    <property type="molecule type" value="Genomic_DNA"/>
</dbReference>
<protein>
    <submittedName>
        <fullName evidence="1">Uncharacterized protein</fullName>
    </submittedName>
</protein>
<accession>A0A897N3E4</accession>
<keyword evidence="2" id="KW-1185">Reference proteome</keyword>
<sequence length="59" mass="6581">MSLDPYLPAVDGLFLHFDSDVPNMAPYSSLNQFFFAGVWCSLSTYGRKPESRFEGDLSG</sequence>
<evidence type="ECO:0000313" key="1">
    <source>
        <dbReference type="EMBL" id="QSG08910.1"/>
    </source>
</evidence>
<name>A0A897N3E4_9EURY</name>
<reference evidence="1 2" key="1">
    <citation type="submission" date="2020-11" db="EMBL/GenBank/DDBJ databases">
        <title>Carbohydrate-dependent, anaerobic sulfur respiration: A novel catabolism in halophilic archaea.</title>
        <authorList>
            <person name="Sorokin D.Y."/>
            <person name="Messina E."/>
            <person name="Smedile F."/>
            <person name="La Cono V."/>
            <person name="Hallsworth J.E."/>
            <person name="Yakimov M.M."/>
        </authorList>
    </citation>
    <scope>NUCLEOTIDE SEQUENCE [LARGE SCALE GENOMIC DNA]</scope>
    <source>
        <strain evidence="1 2">HSR12-2</strain>
    </source>
</reference>